<evidence type="ECO:0000256" key="3">
    <source>
        <dbReference type="ARBA" id="ARBA00022729"/>
    </source>
</evidence>
<feature type="domain" description="SusD-like N-terminal" evidence="7">
    <location>
        <begin position="44"/>
        <end position="220"/>
    </location>
</feature>
<dbReference type="GO" id="GO:0009279">
    <property type="term" value="C:cell outer membrane"/>
    <property type="evidence" value="ECO:0007669"/>
    <property type="project" value="UniProtKB-SubCell"/>
</dbReference>
<comment type="subcellular location">
    <subcellularLocation>
        <location evidence="1">Cell outer membrane</location>
    </subcellularLocation>
</comment>
<dbReference type="SUPFAM" id="SSF48452">
    <property type="entry name" value="TPR-like"/>
    <property type="match status" value="1"/>
</dbReference>
<evidence type="ECO:0000259" key="6">
    <source>
        <dbReference type="Pfam" id="PF07980"/>
    </source>
</evidence>
<dbReference type="InterPro" id="IPR033985">
    <property type="entry name" value="SusD-like_N"/>
</dbReference>
<dbReference type="OrthoDB" id="906516at2"/>
<dbReference type="InterPro" id="IPR011990">
    <property type="entry name" value="TPR-like_helical_dom_sf"/>
</dbReference>
<comment type="similarity">
    <text evidence="2">Belongs to the SusD family.</text>
</comment>
<dbReference type="Proteomes" id="UP000199513">
    <property type="component" value="Unassembled WGS sequence"/>
</dbReference>
<evidence type="ECO:0000256" key="2">
    <source>
        <dbReference type="ARBA" id="ARBA00006275"/>
    </source>
</evidence>
<gene>
    <name evidence="8" type="ORF">SAMN04488541_100749</name>
</gene>
<evidence type="ECO:0000256" key="5">
    <source>
        <dbReference type="ARBA" id="ARBA00023237"/>
    </source>
</evidence>
<keyword evidence="3" id="KW-0732">Signal</keyword>
<sequence>MKHLKIYSFFLFSLFVVSSCGKKYLEERMVSNIGDGYLSTRAGFEDALKAAYSSFRSFYATERGMSLTVFGTDTYTRGSDGSWKFVNDYTAQLDARTGIINEVWSDFYRAINTANAVIGRADQIPNIDQATKERRVAEAKFIRAHHYFILLQLFGGVHLSLEEVRSVTNKASRASIKQVYDAITKDLESAIPKLEPDVKKTDWGRATKPAAEHLLARVYLTKATSEAKAPDDYAKALQYAKSVINNYAFKLLPDYAKVFEQGAGEINDEVIWSVQYTSDPITNSTGNNAHVFFLMEYDVQPGMQRDVANGRPFKRFMPTTFGLSLWDRSIDSRYEKNFKMTFFCNRPGTYTIEGRSVTLNAGDTAIHLPSRELTREEILKRPYLVITPSRYTEKLYPTLTKFLDPLRPDRTTFEGSRDFLAFRLAETYLIASEAAMYVGNMAEAANFVNAVRRRAAYPGKEKAMEVTPSQIDIDFLLDERERELMGEQLRWFDLVRTGKLLERVRKHNPQAAPGIKDFHVRRPIPQTQIDLTDGGAASFPQNPGY</sequence>
<keyword evidence="5" id="KW-0998">Cell outer membrane</keyword>
<reference evidence="8 9" key="1">
    <citation type="submission" date="2016-10" db="EMBL/GenBank/DDBJ databases">
        <authorList>
            <person name="de Groot N.N."/>
        </authorList>
    </citation>
    <scope>NUCLEOTIDE SEQUENCE [LARGE SCALE GENOMIC DNA]</scope>
    <source>
        <strain>GEY</strain>
        <strain evidence="9">DSM 9560</strain>
    </source>
</reference>
<feature type="domain" description="RagB/SusD" evidence="6">
    <location>
        <begin position="393"/>
        <end position="545"/>
    </location>
</feature>
<dbReference type="Gene3D" id="1.25.40.390">
    <property type="match status" value="1"/>
</dbReference>
<dbReference type="AlphaFoldDB" id="A0A1I2DKH5"/>
<keyword evidence="4" id="KW-0472">Membrane</keyword>
<accession>A0A1I2DKH5</accession>
<evidence type="ECO:0000259" key="7">
    <source>
        <dbReference type="Pfam" id="PF14322"/>
    </source>
</evidence>
<evidence type="ECO:0000256" key="1">
    <source>
        <dbReference type="ARBA" id="ARBA00004442"/>
    </source>
</evidence>
<name>A0A1I2DKH5_9BACT</name>
<dbReference type="STRING" id="1003.SAMN04488541_100749"/>
<dbReference type="RefSeq" id="WP_091541665.1">
    <property type="nucleotide sequence ID" value="NZ_FONY01000007.1"/>
</dbReference>
<evidence type="ECO:0000313" key="8">
    <source>
        <dbReference type="EMBL" id="SFE80773.1"/>
    </source>
</evidence>
<evidence type="ECO:0000313" key="9">
    <source>
        <dbReference type="Proteomes" id="UP000199513"/>
    </source>
</evidence>
<dbReference type="Pfam" id="PF14322">
    <property type="entry name" value="SusD-like_3"/>
    <property type="match status" value="1"/>
</dbReference>
<dbReference type="PROSITE" id="PS51257">
    <property type="entry name" value="PROKAR_LIPOPROTEIN"/>
    <property type="match status" value="1"/>
</dbReference>
<organism evidence="8 9">
    <name type="scientific">Thermoflexibacter ruber</name>
    <dbReference type="NCBI Taxonomy" id="1003"/>
    <lineage>
        <taxon>Bacteria</taxon>
        <taxon>Pseudomonadati</taxon>
        <taxon>Bacteroidota</taxon>
        <taxon>Cytophagia</taxon>
        <taxon>Cytophagales</taxon>
        <taxon>Thermoflexibacteraceae</taxon>
        <taxon>Thermoflexibacter</taxon>
    </lineage>
</organism>
<dbReference type="InterPro" id="IPR012944">
    <property type="entry name" value="SusD_RagB_dom"/>
</dbReference>
<dbReference type="Pfam" id="PF07980">
    <property type="entry name" value="SusD_RagB"/>
    <property type="match status" value="1"/>
</dbReference>
<proteinExistence type="inferred from homology"/>
<keyword evidence="9" id="KW-1185">Reference proteome</keyword>
<evidence type="ECO:0000256" key="4">
    <source>
        <dbReference type="ARBA" id="ARBA00023136"/>
    </source>
</evidence>
<dbReference type="EMBL" id="FONY01000007">
    <property type="protein sequence ID" value="SFE80773.1"/>
    <property type="molecule type" value="Genomic_DNA"/>
</dbReference>
<protein>
    <submittedName>
        <fullName evidence="8">Starch-binding associating with outer membrane</fullName>
    </submittedName>
</protein>